<evidence type="ECO:0000259" key="2">
    <source>
        <dbReference type="Pfam" id="PF00535"/>
    </source>
</evidence>
<reference evidence="3" key="1">
    <citation type="submission" date="2022-08" db="EMBL/GenBank/DDBJ databases">
        <title>Genome sequencing of Nocardioides sp. STR2.</title>
        <authorList>
            <person name="So Y."/>
        </authorList>
    </citation>
    <scope>NUCLEOTIDE SEQUENCE</scope>
    <source>
        <strain evidence="3">STR2</strain>
    </source>
</reference>
<dbReference type="Proteomes" id="UP001074726">
    <property type="component" value="Unassembled WGS sequence"/>
</dbReference>
<evidence type="ECO:0000256" key="1">
    <source>
        <dbReference type="SAM" id="MobiDB-lite"/>
    </source>
</evidence>
<name>A0ABT4CFU9_9ACTN</name>
<evidence type="ECO:0000313" key="3">
    <source>
        <dbReference type="EMBL" id="MCY4727819.1"/>
    </source>
</evidence>
<protein>
    <submittedName>
        <fullName evidence="3">Glycosyltransferase family 2 protein</fullName>
    </submittedName>
</protein>
<sequence>MKAIVTGSPVLVPCVSGDGLGVAVSSARGSGEPTKGWSTTVQDTPPLPTAEARAASSAPSHARLGVVMPAYNEGRWVRRALDALEVAAARADWPLEVVVVDDGATDAESVAVLAEVSGRPHVRVVHQANAGRFAARRVGLEAVKADLVLLLDARVEVAPESLERLRSAVSRGETVWNYDVVPGSRDLRALFWTGITKVWWRDYFRTRRPVAFDLDDFDRYPKGTGAFLAPRSLLLEAAGEFASHFADASLASDDTRLLRTVAAAEDIHLSPDVLCTHHAKSGRGSWSRQCFYRGTTFVDGYLTDPSRARGLLAGVLAVTAAGGVAAATLPRASAAAAALGCLTAGVGARWCGATPRESVAVGALSPAFGVLFGAGVVRGLRLAASSP</sequence>
<accession>A0ABT4CFU9</accession>
<dbReference type="InterPro" id="IPR001173">
    <property type="entry name" value="Glyco_trans_2-like"/>
</dbReference>
<dbReference type="Pfam" id="PF00535">
    <property type="entry name" value="Glycos_transf_2"/>
    <property type="match status" value="1"/>
</dbReference>
<evidence type="ECO:0000313" key="4">
    <source>
        <dbReference type="Proteomes" id="UP001074726"/>
    </source>
</evidence>
<feature type="region of interest" description="Disordered" evidence="1">
    <location>
        <begin position="26"/>
        <end position="48"/>
    </location>
</feature>
<comment type="caution">
    <text evidence="3">The sequence shown here is derived from an EMBL/GenBank/DDBJ whole genome shotgun (WGS) entry which is preliminary data.</text>
</comment>
<dbReference type="InterPro" id="IPR050834">
    <property type="entry name" value="Glycosyltransf_2"/>
</dbReference>
<dbReference type="CDD" id="cd00761">
    <property type="entry name" value="Glyco_tranf_GTA_type"/>
    <property type="match status" value="1"/>
</dbReference>
<dbReference type="PANTHER" id="PTHR43685:SF2">
    <property type="entry name" value="GLYCOSYLTRANSFERASE 2-LIKE DOMAIN-CONTAINING PROTEIN"/>
    <property type="match status" value="1"/>
</dbReference>
<dbReference type="Gene3D" id="3.90.550.10">
    <property type="entry name" value="Spore Coat Polysaccharide Biosynthesis Protein SpsA, Chain A"/>
    <property type="match status" value="1"/>
</dbReference>
<feature type="domain" description="Glycosyltransferase 2-like" evidence="2">
    <location>
        <begin position="66"/>
        <end position="212"/>
    </location>
</feature>
<gene>
    <name evidence="3" type="ORF">NYO98_16135</name>
</gene>
<dbReference type="EMBL" id="JAPPUX010000004">
    <property type="protein sequence ID" value="MCY4727819.1"/>
    <property type="molecule type" value="Genomic_DNA"/>
</dbReference>
<organism evidence="3 4">
    <name type="scientific">Nocardioides pini</name>
    <dbReference type="NCBI Taxonomy" id="2975053"/>
    <lineage>
        <taxon>Bacteria</taxon>
        <taxon>Bacillati</taxon>
        <taxon>Actinomycetota</taxon>
        <taxon>Actinomycetes</taxon>
        <taxon>Propionibacteriales</taxon>
        <taxon>Nocardioidaceae</taxon>
        <taxon>Nocardioides</taxon>
    </lineage>
</organism>
<proteinExistence type="predicted"/>
<keyword evidence="4" id="KW-1185">Reference proteome</keyword>
<dbReference type="SUPFAM" id="SSF53448">
    <property type="entry name" value="Nucleotide-diphospho-sugar transferases"/>
    <property type="match status" value="1"/>
</dbReference>
<dbReference type="InterPro" id="IPR029044">
    <property type="entry name" value="Nucleotide-diphossugar_trans"/>
</dbReference>
<dbReference type="PANTHER" id="PTHR43685">
    <property type="entry name" value="GLYCOSYLTRANSFERASE"/>
    <property type="match status" value="1"/>
</dbReference>